<dbReference type="AlphaFoldDB" id="A0A662DJ27"/>
<sequence>MAFATDALSVDPIGDKEMMIHHTLLGEGLPIIENLANLVQIRKDRFLFIALPLKIKDGDAAPCRAIAVEEEVQAHY</sequence>
<evidence type="ECO:0008006" key="3">
    <source>
        <dbReference type="Google" id="ProtNLM"/>
    </source>
</evidence>
<dbReference type="GO" id="GO:0004061">
    <property type="term" value="F:arylformamidase activity"/>
    <property type="evidence" value="ECO:0007669"/>
    <property type="project" value="InterPro"/>
</dbReference>
<accession>A0A662DJ27</accession>
<name>A0A662DJ27_UNCAE</name>
<dbReference type="SUPFAM" id="SSF102198">
    <property type="entry name" value="Putative cyclase"/>
    <property type="match status" value="1"/>
</dbReference>
<comment type="caution">
    <text evidence="1">The sequence shown here is derived from an EMBL/GenBank/DDBJ whole genome shotgun (WGS) entry which is preliminary data.</text>
</comment>
<dbReference type="EMBL" id="QMQA01000050">
    <property type="protein sequence ID" value="RLE14311.1"/>
    <property type="molecule type" value="Genomic_DNA"/>
</dbReference>
<evidence type="ECO:0000313" key="1">
    <source>
        <dbReference type="EMBL" id="RLE14311.1"/>
    </source>
</evidence>
<gene>
    <name evidence="1" type="ORF">DRJ04_02640</name>
</gene>
<reference evidence="1 2" key="1">
    <citation type="submission" date="2018-06" db="EMBL/GenBank/DDBJ databases">
        <title>Extensive metabolic versatility and redundancy in microbially diverse, dynamic hydrothermal sediments.</title>
        <authorList>
            <person name="Dombrowski N."/>
            <person name="Teske A."/>
            <person name="Baker B.J."/>
        </authorList>
    </citation>
    <scope>NUCLEOTIDE SEQUENCE [LARGE SCALE GENOMIC DNA]</scope>
    <source>
        <strain evidence="1">B3_G15</strain>
    </source>
</reference>
<proteinExistence type="predicted"/>
<dbReference type="InterPro" id="IPR037175">
    <property type="entry name" value="KFase_sf"/>
</dbReference>
<dbReference type="Proteomes" id="UP000280417">
    <property type="component" value="Unassembled WGS sequence"/>
</dbReference>
<protein>
    <recommendedName>
        <fullName evidence="3">Cyclase family protein</fullName>
    </recommendedName>
</protein>
<dbReference type="GO" id="GO:0019441">
    <property type="term" value="P:L-tryptophan catabolic process to kynurenine"/>
    <property type="evidence" value="ECO:0007669"/>
    <property type="project" value="InterPro"/>
</dbReference>
<evidence type="ECO:0000313" key="2">
    <source>
        <dbReference type="Proteomes" id="UP000280417"/>
    </source>
</evidence>
<dbReference type="Gene3D" id="3.50.30.50">
    <property type="entry name" value="Putative cyclase"/>
    <property type="match status" value="1"/>
</dbReference>
<organism evidence="1 2">
    <name type="scientific">Aerophobetes bacterium</name>
    <dbReference type="NCBI Taxonomy" id="2030807"/>
    <lineage>
        <taxon>Bacteria</taxon>
        <taxon>Candidatus Aerophobota</taxon>
    </lineage>
</organism>